<keyword evidence="1" id="KW-1133">Transmembrane helix</keyword>
<dbReference type="PANTHER" id="PTHR30282:SF0">
    <property type="entry name" value="P-AMINOBENZOYL-GLUTAMATE TRANSPORT PROTEIN"/>
    <property type="match status" value="1"/>
</dbReference>
<protein>
    <submittedName>
        <fullName evidence="2">AbgT family transporter</fullName>
    </submittedName>
</protein>
<name>A0ABR7JN30_9FIRM</name>
<feature type="transmembrane region" description="Helical" evidence="1">
    <location>
        <begin position="178"/>
        <end position="198"/>
    </location>
</feature>
<feature type="transmembrane region" description="Helical" evidence="1">
    <location>
        <begin position="463"/>
        <end position="482"/>
    </location>
</feature>
<accession>A0ABR7JN30</accession>
<feature type="transmembrane region" description="Helical" evidence="1">
    <location>
        <begin position="406"/>
        <end position="426"/>
    </location>
</feature>
<dbReference type="Proteomes" id="UP000609849">
    <property type="component" value="Unassembled WGS sequence"/>
</dbReference>
<keyword evidence="3" id="KW-1185">Reference proteome</keyword>
<keyword evidence="1" id="KW-0472">Membrane</keyword>
<organism evidence="2 3">
    <name type="scientific">Romboutsia faecis</name>
    <dbReference type="NCBI Taxonomy" id="2764597"/>
    <lineage>
        <taxon>Bacteria</taxon>
        <taxon>Bacillati</taxon>
        <taxon>Bacillota</taxon>
        <taxon>Clostridia</taxon>
        <taxon>Peptostreptococcales</taxon>
        <taxon>Peptostreptococcaceae</taxon>
        <taxon>Romboutsia</taxon>
    </lineage>
</organism>
<dbReference type="PANTHER" id="PTHR30282">
    <property type="entry name" value="P-AMINOBENZOYL GLUTAMATE TRANSPORTER"/>
    <property type="match status" value="1"/>
</dbReference>
<feature type="transmembrane region" description="Helical" evidence="1">
    <location>
        <begin position="225"/>
        <end position="243"/>
    </location>
</feature>
<keyword evidence="1" id="KW-0812">Transmembrane</keyword>
<comment type="caution">
    <text evidence="2">The sequence shown here is derived from an EMBL/GenBank/DDBJ whole genome shotgun (WGS) entry which is preliminary data.</text>
</comment>
<feature type="transmembrane region" description="Helical" evidence="1">
    <location>
        <begin position="96"/>
        <end position="116"/>
    </location>
</feature>
<dbReference type="InterPro" id="IPR004697">
    <property type="entry name" value="AbgT"/>
</dbReference>
<evidence type="ECO:0000256" key="1">
    <source>
        <dbReference type="SAM" id="Phobius"/>
    </source>
</evidence>
<feature type="transmembrane region" description="Helical" evidence="1">
    <location>
        <begin position="154"/>
        <end position="171"/>
    </location>
</feature>
<feature type="transmembrane region" description="Helical" evidence="1">
    <location>
        <begin position="280"/>
        <end position="298"/>
    </location>
</feature>
<feature type="transmembrane region" description="Helical" evidence="1">
    <location>
        <begin position="33"/>
        <end position="55"/>
    </location>
</feature>
<feature type="transmembrane region" description="Helical" evidence="1">
    <location>
        <begin position="367"/>
        <end position="386"/>
    </location>
</feature>
<feature type="transmembrane region" description="Helical" evidence="1">
    <location>
        <begin position="324"/>
        <end position="346"/>
    </location>
</feature>
<evidence type="ECO:0000313" key="2">
    <source>
        <dbReference type="EMBL" id="MBC5996339.1"/>
    </source>
</evidence>
<reference evidence="2 3" key="1">
    <citation type="submission" date="2020-08" db="EMBL/GenBank/DDBJ databases">
        <authorList>
            <person name="Liu C."/>
            <person name="Sun Q."/>
        </authorList>
    </citation>
    <scope>NUCLEOTIDE SEQUENCE [LARGE SCALE GENOMIC DNA]</scope>
    <source>
        <strain evidence="2 3">NSJ-18</strain>
    </source>
</reference>
<feature type="transmembrane region" description="Helical" evidence="1">
    <location>
        <begin position="128"/>
        <end position="148"/>
    </location>
</feature>
<evidence type="ECO:0000313" key="3">
    <source>
        <dbReference type="Proteomes" id="UP000609849"/>
    </source>
</evidence>
<feature type="transmembrane region" description="Helical" evidence="1">
    <location>
        <begin position="494"/>
        <end position="519"/>
    </location>
</feature>
<sequence>MDSAVKSSQEKKSLFQKCLDGIEIVGNKLPHPITLFSLFCLAIIIISAITAAMGLSVEGELVNRTTGELEVSTIAATSLLSRDGIVYMLENAITNFVNFAPLGMVLVGMLGIGTAEGSGYISALLKKTVAVTPAALVTPMVVFLGVMSNIASDAGYVVLVPLGALIFMSFGRHPLAGLAAGFAGVSGGFSANLIIGTIDPMLAGISTSAAQMIDPTYTVQATSNLYFMVASTFLITLLGWFVTDKIVEPRLGAYSGNSTLSKEDQDLQNLSDKEKKALKITNLTVLAMLVGIVIAIMLPNSPLRNVSIEQEQGFMASIIDHSPLMNGFVLLIAIIFFVAACVYGKVSGQFKNEKDIGNELGKSMASMGSYIALAFVMAQFVNYFSYTNLGTILAINGANLLQSMKMNSIVLMIVFVLFAGFINLFMGSASAKWAIMAPVFLPMFMKLQISPELTQVAYRIGDSTTNIISPLMTYFAMIVIFAQKHDKKAGMGTLISTMLPYTIVFLAGWILMLILWMTFKLPLGPGAGLVYGL</sequence>
<proteinExistence type="predicted"/>
<dbReference type="EMBL" id="JACRWE010000002">
    <property type="protein sequence ID" value="MBC5996339.1"/>
    <property type="molecule type" value="Genomic_DNA"/>
</dbReference>
<dbReference type="Pfam" id="PF03806">
    <property type="entry name" value="ABG_transport"/>
    <property type="match status" value="1"/>
</dbReference>
<dbReference type="RefSeq" id="WP_153972032.1">
    <property type="nucleotide sequence ID" value="NZ_JACRWE010000002.1"/>
</dbReference>
<gene>
    <name evidence="2" type="ORF">H8923_06155</name>
</gene>